<gene>
    <name evidence="1" type="ORF">D7V94_08445</name>
</gene>
<protein>
    <recommendedName>
        <fullName evidence="3">Phage tail tape measure protein</fullName>
    </recommendedName>
</protein>
<reference evidence="1 2" key="1">
    <citation type="submission" date="2018-09" db="EMBL/GenBank/DDBJ databases">
        <title>Murine metabolic-syndrome-specific gut microbial biobank.</title>
        <authorList>
            <person name="Liu C."/>
        </authorList>
    </citation>
    <scope>NUCLEOTIDE SEQUENCE [LARGE SCALE GENOMIC DNA]</scope>
    <source>
        <strain evidence="1 2">0.1xD8-82</strain>
    </source>
</reference>
<dbReference type="AlphaFoldDB" id="A0A3A9B0A1"/>
<evidence type="ECO:0008006" key="3">
    <source>
        <dbReference type="Google" id="ProtNLM"/>
    </source>
</evidence>
<name>A0A3A9B0A1_9FIRM</name>
<dbReference type="EMBL" id="RAYQ01000006">
    <property type="protein sequence ID" value="RKI92085.1"/>
    <property type="molecule type" value="Genomic_DNA"/>
</dbReference>
<dbReference type="SUPFAM" id="SSF48371">
    <property type="entry name" value="ARM repeat"/>
    <property type="match status" value="1"/>
</dbReference>
<keyword evidence="2" id="KW-1185">Reference proteome</keyword>
<comment type="caution">
    <text evidence="1">The sequence shown here is derived from an EMBL/GenBank/DDBJ whole genome shotgun (WGS) entry which is preliminary data.</text>
</comment>
<dbReference type="InterPro" id="IPR016024">
    <property type="entry name" value="ARM-type_fold"/>
</dbReference>
<dbReference type="Gene3D" id="1.20.120.20">
    <property type="entry name" value="Apolipoprotein"/>
    <property type="match status" value="2"/>
</dbReference>
<sequence>MIIEAQTRAYYEELQKVQQQTKKATSAVERQTEKIKSAFGKIGKAVAVAFSVTALISFGKSCIELGSALAEVQNVVDVTFGAMSETINHFARDALEQFGLSETSAKKYTSTLGAMLKSMGIATNQAAEMSMEMAGLAADMASFYNLENDAAFEKIRAGISGETEPLKQLGINMSVANMEAYALSQGITKAYNAMSQQEQAILRYNYLLSVTKDAQGDFARTSDGWANQVRVLTERFNALKAAIGQGLIAVLTPVIRVLNQLLAKILTVTDAFSNFISKITGKNTKTTTSVNEMGGALDSATDSAGSLSGATDKAGKSAKKAEEAFHGLASFDEIHSLTKAAEDSGSGGSGGGGGGASGGALSENIVDAADEADATLNPVLEKIWNRLKELAELFKKGFKAGLGDVTLEPLKQAIEGIKKSLKEIWTDPAVLQAANNFLNTWAYSLGQQAGAAASIGITIATNLLGGLNKYLDQNKERIKRHIVSMFDISSEIVKIQGDFAQAAANIFSVFGGENGQQVTANIIGIFANAAMGAAEIGAKLYRDITDIITRPFIDNQDKFKTALDGTLGVRSGFLGNIKQVVDDTFSKANEVYDQHLAPMFSSLAAGLSSITGKLLDAYNSYILPVLEGLQAKVKPLIDEHIQPAINKGLELIGKIADAIKDIWEQTLQPFIEWFIATVAPYIAAALNTVGSIFLKVAGVVADVIGNIFDALGGLIDFIAGVFTGDWQRAWEGIKTFFSAIWDAIKNIVSAVWSAIKAIISTALGVISSVISAELNTIKTIFQTIWEAIKTLINTVWNAIKSIISTTINAISTIISTVLNAIKTTFSTIFESIKNTVTTIFNAIKTFITTTINTISTTISTVLNIIKTTFSTILESIKNTVTTVFNAIKSTITTIINAVSTTISTVLNSIKTTFSTILESIKTTVNTIFNAIKSTITTIMGTIQSGISTALSSIKTTWSNMWESMKTTVVNIFNGIWSSIKGVINSIIGGVEKMANGVINGINGMIRALNNLSFDVPDWVPEIGGKTFGFNISTIGNISIPRLAKGGVVDQATLAMVGEAGQEAVVPLENNTGWMDKVAARIGEIISMNLRAIIGEMDAGEEWQTIHTTVLLDSKTLVEQTDKYRRRKGYQMANA</sequence>
<proteinExistence type="predicted"/>
<evidence type="ECO:0000313" key="1">
    <source>
        <dbReference type="EMBL" id="RKI92085.1"/>
    </source>
</evidence>
<dbReference type="Proteomes" id="UP000280696">
    <property type="component" value="Unassembled WGS sequence"/>
</dbReference>
<organism evidence="1 2">
    <name type="scientific">Parablautia intestinalis</name>
    <dbReference type="NCBI Taxonomy" id="2320100"/>
    <lineage>
        <taxon>Bacteria</taxon>
        <taxon>Bacillati</taxon>
        <taxon>Bacillota</taxon>
        <taxon>Clostridia</taxon>
        <taxon>Lachnospirales</taxon>
        <taxon>Lachnospiraceae</taxon>
        <taxon>Parablautia</taxon>
    </lineage>
</organism>
<accession>A0A3A9B0A1</accession>
<evidence type="ECO:0000313" key="2">
    <source>
        <dbReference type="Proteomes" id="UP000280696"/>
    </source>
</evidence>
<dbReference type="PANTHER" id="PTHR37813:SF1">
    <property type="entry name" value="FELS-2 PROPHAGE PROTEIN"/>
    <property type="match status" value="1"/>
</dbReference>
<dbReference type="PANTHER" id="PTHR37813">
    <property type="entry name" value="FELS-2 PROPHAGE PROTEIN"/>
    <property type="match status" value="1"/>
</dbReference>